<evidence type="ECO:0000256" key="6">
    <source>
        <dbReference type="ARBA" id="ARBA00023134"/>
    </source>
</evidence>
<proteinExistence type="inferred from homology"/>
<dbReference type="GO" id="GO:0006886">
    <property type="term" value="P:intracellular protein transport"/>
    <property type="evidence" value="ECO:0007669"/>
    <property type="project" value="TreeGrafter"/>
</dbReference>
<dbReference type="InterPro" id="IPR006689">
    <property type="entry name" value="Small_GTPase_ARF/SAR"/>
</dbReference>
<organism evidence="7 8">
    <name type="scientific">Lactuca virosa</name>
    <dbReference type="NCBI Taxonomy" id="75947"/>
    <lineage>
        <taxon>Eukaryota</taxon>
        <taxon>Viridiplantae</taxon>
        <taxon>Streptophyta</taxon>
        <taxon>Embryophyta</taxon>
        <taxon>Tracheophyta</taxon>
        <taxon>Spermatophyta</taxon>
        <taxon>Magnoliopsida</taxon>
        <taxon>eudicotyledons</taxon>
        <taxon>Gunneridae</taxon>
        <taxon>Pentapetalae</taxon>
        <taxon>asterids</taxon>
        <taxon>campanulids</taxon>
        <taxon>Asterales</taxon>
        <taxon>Asteraceae</taxon>
        <taxon>Cichorioideae</taxon>
        <taxon>Cichorieae</taxon>
        <taxon>Lactucinae</taxon>
        <taxon>Lactuca</taxon>
    </lineage>
</organism>
<evidence type="ECO:0000256" key="1">
    <source>
        <dbReference type="ARBA" id="ARBA00010290"/>
    </source>
</evidence>
<keyword evidence="5" id="KW-0813">Transport</keyword>
<protein>
    <recommendedName>
        <fullName evidence="9">ADP-ribosylation factor-like protein 3</fullName>
    </recommendedName>
</protein>
<dbReference type="EMBL" id="CAKMRJ010005523">
    <property type="protein sequence ID" value="CAH1443996.1"/>
    <property type="molecule type" value="Genomic_DNA"/>
</dbReference>
<dbReference type="GO" id="GO:0005525">
    <property type="term" value="F:GTP binding"/>
    <property type="evidence" value="ECO:0007669"/>
    <property type="project" value="UniProtKB-KW"/>
</dbReference>
<keyword evidence="3" id="KW-0547">Nucleotide-binding</keyword>
<dbReference type="Pfam" id="PF00025">
    <property type="entry name" value="Arf"/>
    <property type="match status" value="1"/>
</dbReference>
<dbReference type="Proteomes" id="UP001157418">
    <property type="component" value="Unassembled WGS sequence"/>
</dbReference>
<comment type="caution">
    <text evidence="7">The sequence shown here is derived from an EMBL/GenBank/DDBJ whole genome shotgun (WGS) entry which is preliminary data.</text>
</comment>
<comment type="similarity">
    <text evidence="1">Belongs to the small GTPase superfamily. Arf family.</text>
</comment>
<dbReference type="GO" id="GO:0034067">
    <property type="term" value="P:protein localization to Golgi apparatus"/>
    <property type="evidence" value="ECO:0007669"/>
    <property type="project" value="TreeGrafter"/>
</dbReference>
<dbReference type="Gene3D" id="3.40.50.300">
    <property type="entry name" value="P-loop containing nucleotide triphosphate hydrolases"/>
    <property type="match status" value="1"/>
</dbReference>
<keyword evidence="5" id="KW-0653">Protein transport</keyword>
<evidence type="ECO:0000313" key="7">
    <source>
        <dbReference type="EMBL" id="CAH1443996.1"/>
    </source>
</evidence>
<dbReference type="PANTHER" id="PTHR45909:SF1">
    <property type="entry name" value="ADP-RIBOSYLATION FACTOR-RELATED PROTEIN 1"/>
    <property type="match status" value="1"/>
</dbReference>
<keyword evidence="6" id="KW-0342">GTP-binding</keyword>
<reference evidence="7 8" key="1">
    <citation type="submission" date="2022-01" db="EMBL/GenBank/DDBJ databases">
        <authorList>
            <person name="Xiong W."/>
            <person name="Schranz E."/>
        </authorList>
    </citation>
    <scope>NUCLEOTIDE SEQUENCE [LARGE SCALE GENOMIC DNA]</scope>
</reference>
<accession>A0AAU9P140</accession>
<evidence type="ECO:0000256" key="5">
    <source>
        <dbReference type="ARBA" id="ARBA00022927"/>
    </source>
</evidence>
<gene>
    <name evidence="7" type="ORF">LVIROSA_LOCUS29866</name>
</gene>
<sequence>MFLILNLSPLFAPILLFFPLLLTSYLLRSADCCIQLGLPFVQLRSWRGKQHESTTHTGAAAAAGAMAWVFGGGGWRRCEGISLIKSSDGGEQGGETKTPSSEIKYVYDDQSGLRSIWEKYYEEAHVVIFVVDASCPSRFEDSKSALEKLLRHEDLQGAPLLNTSQQTELEEEKKSQAERDKMLQMQVLHSSFQLLVVLLMMEAANKGNGRSRMK</sequence>
<dbReference type="GO" id="GO:0043001">
    <property type="term" value="P:Golgi to plasma membrane protein transport"/>
    <property type="evidence" value="ECO:0007669"/>
    <property type="project" value="TreeGrafter"/>
</dbReference>
<dbReference type="SUPFAM" id="SSF52540">
    <property type="entry name" value="P-loop containing nucleoside triphosphate hydrolases"/>
    <property type="match status" value="1"/>
</dbReference>
<evidence type="ECO:0000313" key="8">
    <source>
        <dbReference type="Proteomes" id="UP001157418"/>
    </source>
</evidence>
<evidence type="ECO:0000256" key="4">
    <source>
        <dbReference type="ARBA" id="ARBA00022892"/>
    </source>
</evidence>
<keyword evidence="2" id="KW-0449">Lipoprotein</keyword>
<keyword evidence="2" id="KW-0519">Myristate</keyword>
<dbReference type="InterPro" id="IPR024156">
    <property type="entry name" value="Small_GTPase_ARF"/>
</dbReference>
<name>A0AAU9P140_9ASTR</name>
<dbReference type="InterPro" id="IPR027417">
    <property type="entry name" value="P-loop_NTPase"/>
</dbReference>
<evidence type="ECO:0000256" key="3">
    <source>
        <dbReference type="ARBA" id="ARBA00022741"/>
    </source>
</evidence>
<dbReference type="AlphaFoldDB" id="A0AAU9P140"/>
<evidence type="ECO:0000256" key="2">
    <source>
        <dbReference type="ARBA" id="ARBA00022707"/>
    </source>
</evidence>
<dbReference type="GO" id="GO:0003924">
    <property type="term" value="F:GTPase activity"/>
    <property type="evidence" value="ECO:0007669"/>
    <property type="project" value="InterPro"/>
</dbReference>
<keyword evidence="8" id="KW-1185">Reference proteome</keyword>
<dbReference type="GO" id="GO:0005794">
    <property type="term" value="C:Golgi apparatus"/>
    <property type="evidence" value="ECO:0007669"/>
    <property type="project" value="TreeGrafter"/>
</dbReference>
<evidence type="ECO:0008006" key="9">
    <source>
        <dbReference type="Google" id="ProtNLM"/>
    </source>
</evidence>
<dbReference type="PANTHER" id="PTHR45909">
    <property type="entry name" value="ADP-RIBOSYLATION FACTOR-RELATED PROTEIN 1"/>
    <property type="match status" value="1"/>
</dbReference>
<keyword evidence="4" id="KW-0931">ER-Golgi transport</keyword>